<keyword evidence="3" id="KW-1185">Reference proteome</keyword>
<dbReference type="Proteomes" id="UP001195914">
    <property type="component" value="Unassembled WGS sequence"/>
</dbReference>
<keyword evidence="1" id="KW-0732">Signal</keyword>
<reference evidence="2" key="1">
    <citation type="journal article" date="2014" name="Nucleic Acids Res.">
        <title>The evolutionary dynamics of variant antigen genes in Babesia reveal a history of genomic innovation underlying host-parasite interaction.</title>
        <authorList>
            <person name="Jackson A.P."/>
            <person name="Otto T.D."/>
            <person name="Darby A."/>
            <person name="Ramaprasad A."/>
            <person name="Xia D."/>
            <person name="Echaide I.E."/>
            <person name="Farber M."/>
            <person name="Gahlot S."/>
            <person name="Gamble J."/>
            <person name="Gupta D."/>
            <person name="Gupta Y."/>
            <person name="Jackson L."/>
            <person name="Malandrin L."/>
            <person name="Malas T.B."/>
            <person name="Moussa E."/>
            <person name="Nair M."/>
            <person name="Reid A.J."/>
            <person name="Sanders M."/>
            <person name="Sharma J."/>
            <person name="Tracey A."/>
            <person name="Quail M.A."/>
            <person name="Weir W."/>
            <person name="Wastling J.M."/>
            <person name="Hall N."/>
            <person name="Willadsen P."/>
            <person name="Lingelbach K."/>
            <person name="Shiels B."/>
            <person name="Tait A."/>
            <person name="Berriman M."/>
            <person name="Allred D.R."/>
            <person name="Pain A."/>
        </authorList>
    </citation>
    <scope>NUCLEOTIDE SEQUENCE</scope>
    <source>
        <strain evidence="2">1802A</strain>
    </source>
</reference>
<comment type="caution">
    <text evidence="2">The sequence shown here is derived from an EMBL/GenBank/DDBJ whole genome shotgun (WGS) entry which is preliminary data.</text>
</comment>
<evidence type="ECO:0000256" key="1">
    <source>
        <dbReference type="SAM" id="SignalP"/>
    </source>
</evidence>
<dbReference type="AlphaFoldDB" id="A0AAD9GGP6"/>
<accession>A0AAD9GGP6</accession>
<organism evidence="2 3">
    <name type="scientific">Babesia divergens</name>
    <dbReference type="NCBI Taxonomy" id="32595"/>
    <lineage>
        <taxon>Eukaryota</taxon>
        <taxon>Sar</taxon>
        <taxon>Alveolata</taxon>
        <taxon>Apicomplexa</taxon>
        <taxon>Aconoidasida</taxon>
        <taxon>Piroplasmida</taxon>
        <taxon>Babesiidae</taxon>
        <taxon>Babesia</taxon>
    </lineage>
</organism>
<evidence type="ECO:0000313" key="3">
    <source>
        <dbReference type="Proteomes" id="UP001195914"/>
    </source>
</evidence>
<feature type="chain" id="PRO_5042112838" evidence="1">
    <location>
        <begin position="22"/>
        <end position="336"/>
    </location>
</feature>
<gene>
    <name evidence="2" type="ORF">X943_000034</name>
</gene>
<name>A0AAD9GGP6_BABDI</name>
<sequence>MSLRCSYLLSMCLLLLQLAICTSLPRHNLTTKVPLRLHNNRSGRNRGGIALAITRELALHRAWDSSALARAKQRNASTTNHIVDEVIEYYGQQHDKILRELLLPSLSNVKGENEAVSKPSEVRWDIAMSTQAAPLQCAVLATVPPGTVMVRPKLNNDEGGSCHYISVPALNSLVRLQPGCIKMLFPNAQEPQVEHLYAHASLMTCFMSTVSSSAEIRRLLSLLIVTTFTTASHRLLLAVFFSALRLQALWNPQVYALWSRIYHTPMPMLLITAKKGVEMLFHSLSCLDDYIRDWSLSMEGHMLNSDIYRHAFQPRVVTDYKGRQRRYETVFNTPKT</sequence>
<reference evidence="2" key="2">
    <citation type="submission" date="2021-05" db="EMBL/GenBank/DDBJ databases">
        <authorList>
            <person name="Pain A."/>
        </authorList>
    </citation>
    <scope>NUCLEOTIDE SEQUENCE</scope>
    <source>
        <strain evidence="2">1802A</strain>
    </source>
</reference>
<dbReference type="EMBL" id="JAHBMH010000024">
    <property type="protein sequence ID" value="KAK1938305.1"/>
    <property type="molecule type" value="Genomic_DNA"/>
</dbReference>
<evidence type="ECO:0000313" key="2">
    <source>
        <dbReference type="EMBL" id="KAK1938305.1"/>
    </source>
</evidence>
<proteinExistence type="predicted"/>
<protein>
    <submittedName>
        <fullName evidence="2">Uncharacterized protein</fullName>
    </submittedName>
</protein>
<feature type="signal peptide" evidence="1">
    <location>
        <begin position="1"/>
        <end position="21"/>
    </location>
</feature>